<gene>
    <name evidence="7" type="ORF">ONB1V03_LOCUS14803</name>
</gene>
<dbReference type="EMBL" id="OC929276">
    <property type="protein sequence ID" value="CAD7658180.1"/>
    <property type="molecule type" value="Genomic_DNA"/>
</dbReference>
<dbReference type="OrthoDB" id="10265489at2759"/>
<organism evidence="7">
    <name type="scientific">Oppiella nova</name>
    <dbReference type="NCBI Taxonomy" id="334625"/>
    <lineage>
        <taxon>Eukaryota</taxon>
        <taxon>Metazoa</taxon>
        <taxon>Ecdysozoa</taxon>
        <taxon>Arthropoda</taxon>
        <taxon>Chelicerata</taxon>
        <taxon>Arachnida</taxon>
        <taxon>Acari</taxon>
        <taxon>Acariformes</taxon>
        <taxon>Sarcoptiformes</taxon>
        <taxon>Oribatida</taxon>
        <taxon>Brachypylina</taxon>
        <taxon>Oppioidea</taxon>
        <taxon>Oppiidae</taxon>
        <taxon>Oppiella</taxon>
    </lineage>
</organism>
<evidence type="ECO:0000256" key="1">
    <source>
        <dbReference type="ARBA" id="ARBA00007736"/>
    </source>
</evidence>
<dbReference type="CDD" id="cd13228">
    <property type="entry name" value="PHear_NECAP"/>
    <property type="match status" value="1"/>
</dbReference>
<dbReference type="PANTHER" id="PTHR12847">
    <property type="entry name" value="ATP-BINDING CASSETTE ABC TRANSPORTER-RELATED"/>
    <property type="match status" value="1"/>
</dbReference>
<dbReference type="GO" id="GO:0030125">
    <property type="term" value="C:clathrin vesicle coat"/>
    <property type="evidence" value="ECO:0007669"/>
    <property type="project" value="TreeGrafter"/>
</dbReference>
<keyword evidence="2" id="KW-0813">Transport</keyword>
<keyword evidence="3" id="KW-0254">Endocytosis</keyword>
<reference evidence="7" key="1">
    <citation type="submission" date="2020-11" db="EMBL/GenBank/DDBJ databases">
        <authorList>
            <person name="Tran Van P."/>
        </authorList>
    </citation>
    <scope>NUCLEOTIDE SEQUENCE</scope>
</reference>
<feature type="compositionally biased region" description="Low complexity" evidence="5">
    <location>
        <begin position="200"/>
        <end position="214"/>
    </location>
</feature>
<name>A0A7R9MFD2_9ACAR</name>
<accession>A0A7R9MFD2</accession>
<evidence type="ECO:0000256" key="5">
    <source>
        <dbReference type="SAM" id="MobiDB-lite"/>
    </source>
</evidence>
<feature type="compositionally biased region" description="Polar residues" evidence="5">
    <location>
        <begin position="231"/>
        <end position="242"/>
    </location>
</feature>
<dbReference type="InterPro" id="IPR011993">
    <property type="entry name" value="PH-like_dom_sf"/>
</dbReference>
<proteinExistence type="inferred from homology"/>
<dbReference type="FunFam" id="2.30.29.30:FF:000064">
    <property type="entry name" value="Adaptin ear-binding coat-associated protein 1"/>
    <property type="match status" value="1"/>
</dbReference>
<evidence type="ECO:0000256" key="3">
    <source>
        <dbReference type="ARBA" id="ARBA00022583"/>
    </source>
</evidence>
<sequence>MEDYERVLLVKSDVFIFKIPPKTTNRAHRAADWKLDAPDWTGRLRLVAKGKECILKLEDKMSGQLFGKCPIDKYPSIAVESVSDSSRYFVIRLQDDNGRNAFIGIGFTDRGDSFDLNVALQDHFKVLQKEEEAENEPEVSEPKLDLGFKDGQTIKVNLNIAKKSGSGSASSRPRVKPVGGGLGGGILLPPPPGATKSGQTKSASTASSVKANTTTTQSDNDFLLDLNSLSIGPTNPIQNESKTNTNNTNNNDLFGDFESISAPTAPKTESSAPLGGDPWAQFQ</sequence>
<evidence type="ECO:0000313" key="8">
    <source>
        <dbReference type="Proteomes" id="UP000728032"/>
    </source>
</evidence>
<evidence type="ECO:0000256" key="2">
    <source>
        <dbReference type="ARBA" id="ARBA00022448"/>
    </source>
</evidence>
<keyword evidence="4" id="KW-0653">Protein transport</keyword>
<dbReference type="Pfam" id="PF07933">
    <property type="entry name" value="DUF1681"/>
    <property type="match status" value="1"/>
</dbReference>
<evidence type="ECO:0000256" key="4">
    <source>
        <dbReference type="ARBA" id="ARBA00022927"/>
    </source>
</evidence>
<evidence type="ECO:0000313" key="7">
    <source>
        <dbReference type="EMBL" id="CAD7658180.1"/>
    </source>
</evidence>
<comment type="similarity">
    <text evidence="1">Belongs to the NECAP family.</text>
</comment>
<dbReference type="PANTHER" id="PTHR12847:SF9">
    <property type="entry name" value="NECAP-LIKE PROTEIN CG9132"/>
    <property type="match status" value="1"/>
</dbReference>
<dbReference type="GO" id="GO:0015031">
    <property type="term" value="P:protein transport"/>
    <property type="evidence" value="ECO:0007669"/>
    <property type="project" value="UniProtKB-KW"/>
</dbReference>
<dbReference type="AlphaFoldDB" id="A0A7R9MFD2"/>
<dbReference type="SUPFAM" id="SSF50729">
    <property type="entry name" value="PH domain-like"/>
    <property type="match status" value="1"/>
</dbReference>
<dbReference type="GO" id="GO:0006897">
    <property type="term" value="P:endocytosis"/>
    <property type="evidence" value="ECO:0007669"/>
    <property type="project" value="UniProtKB-KW"/>
</dbReference>
<dbReference type="InterPro" id="IPR012466">
    <property type="entry name" value="NECAP_PHear"/>
</dbReference>
<dbReference type="Gene3D" id="2.30.29.30">
    <property type="entry name" value="Pleckstrin-homology domain (PH domain)/Phosphotyrosine-binding domain (PTB)"/>
    <property type="match status" value="1"/>
</dbReference>
<dbReference type="Proteomes" id="UP000728032">
    <property type="component" value="Unassembled WGS sequence"/>
</dbReference>
<dbReference type="EMBL" id="CAJPVJ010014451">
    <property type="protein sequence ID" value="CAG2175366.1"/>
    <property type="molecule type" value="Genomic_DNA"/>
</dbReference>
<feature type="region of interest" description="Disordered" evidence="5">
    <location>
        <begin position="163"/>
        <end position="214"/>
    </location>
</feature>
<keyword evidence="8" id="KW-1185">Reference proteome</keyword>
<evidence type="ECO:0000259" key="6">
    <source>
        <dbReference type="Pfam" id="PF07933"/>
    </source>
</evidence>
<feature type="domain" description="NECAP PHear" evidence="6">
    <location>
        <begin position="4"/>
        <end position="159"/>
    </location>
</feature>
<feature type="region of interest" description="Disordered" evidence="5">
    <location>
        <begin position="231"/>
        <end position="283"/>
    </location>
</feature>
<protein>
    <recommendedName>
        <fullName evidence="6">NECAP PHear domain-containing protein</fullName>
    </recommendedName>
</protein>